<evidence type="ECO:0000256" key="1">
    <source>
        <dbReference type="ARBA" id="ARBA00004141"/>
    </source>
</evidence>
<dbReference type="SUPFAM" id="SSF81321">
    <property type="entry name" value="Family A G protein-coupled receptor-like"/>
    <property type="match status" value="1"/>
</dbReference>
<dbReference type="Ensembl" id="ENSLAFT00000017780.2">
    <property type="protein sequence ID" value="ENSLAFP00000014909.2"/>
    <property type="gene ID" value="ENSLAFG00000027370.1"/>
</dbReference>
<dbReference type="eggNOG" id="ENOG502SHD5">
    <property type="taxonomic scope" value="Eukaryota"/>
</dbReference>
<feature type="domain" description="G-protein coupled receptors family 1 profile" evidence="12">
    <location>
        <begin position="41"/>
        <end position="284"/>
    </location>
</feature>
<evidence type="ECO:0000256" key="6">
    <source>
        <dbReference type="ARBA" id="ARBA00023040"/>
    </source>
</evidence>
<keyword evidence="2 11" id="KW-0716">Sensory transduction</keyword>
<dbReference type="PRINTS" id="PR00245">
    <property type="entry name" value="OLFACTORYR"/>
</dbReference>
<accession>G3TJJ7</accession>
<keyword evidence="4 11" id="KW-0552">Olfaction</keyword>
<feature type="transmembrane region" description="Helical" evidence="11">
    <location>
        <begin position="137"/>
        <end position="159"/>
    </location>
</feature>
<keyword evidence="8 10" id="KW-0675">Receptor</keyword>
<dbReference type="PANTHER" id="PTHR48002">
    <property type="entry name" value="OLFACTORY RECEPTOR"/>
    <property type="match status" value="1"/>
</dbReference>
<dbReference type="HOGENOM" id="CLU_012526_8_1_1"/>
<evidence type="ECO:0000313" key="14">
    <source>
        <dbReference type="Proteomes" id="UP000007646"/>
    </source>
</evidence>
<comment type="similarity">
    <text evidence="10">Belongs to the G-protein coupled receptor 1 family.</text>
</comment>
<comment type="subcellular location">
    <subcellularLocation>
        <location evidence="11">Cell membrane</location>
        <topology evidence="11">Multi-pass membrane protein</topology>
    </subcellularLocation>
    <subcellularLocation>
        <location evidence="1">Membrane</location>
        <topology evidence="1">Multi-pass membrane protein</topology>
    </subcellularLocation>
</comment>
<reference evidence="13" key="3">
    <citation type="submission" date="2025-09" db="UniProtKB">
        <authorList>
            <consortium name="Ensembl"/>
        </authorList>
    </citation>
    <scope>IDENTIFICATION</scope>
    <source>
        <strain evidence="13">Isolate ISIS603380</strain>
    </source>
</reference>
<proteinExistence type="inferred from homology"/>
<keyword evidence="11" id="KW-1003">Cell membrane</keyword>
<keyword evidence="6 10" id="KW-0297">G-protein coupled receptor</keyword>
<evidence type="ECO:0000256" key="7">
    <source>
        <dbReference type="ARBA" id="ARBA00023136"/>
    </source>
</evidence>
<evidence type="ECO:0000256" key="5">
    <source>
        <dbReference type="ARBA" id="ARBA00022989"/>
    </source>
</evidence>
<reference evidence="13" key="2">
    <citation type="submission" date="2025-08" db="UniProtKB">
        <authorList>
            <consortium name="Ensembl"/>
        </authorList>
    </citation>
    <scope>IDENTIFICATION</scope>
    <source>
        <strain evidence="13">Isolate ISIS603380</strain>
    </source>
</reference>
<dbReference type="Gene3D" id="1.20.1070.10">
    <property type="entry name" value="Rhodopsin 7-helix transmembrane proteins"/>
    <property type="match status" value="1"/>
</dbReference>
<keyword evidence="3 10" id="KW-0812">Transmembrane</keyword>
<dbReference type="Proteomes" id="UP000007646">
    <property type="component" value="Unassembled WGS sequence"/>
</dbReference>
<dbReference type="Pfam" id="PF13853">
    <property type="entry name" value="7tm_4"/>
    <property type="match status" value="1"/>
</dbReference>
<dbReference type="AlphaFoldDB" id="G3TJJ7"/>
<evidence type="ECO:0000256" key="8">
    <source>
        <dbReference type="ARBA" id="ARBA00023170"/>
    </source>
</evidence>
<feature type="transmembrane region" description="Helical" evidence="11">
    <location>
        <begin position="200"/>
        <end position="222"/>
    </location>
</feature>
<dbReference type="InterPro" id="IPR000276">
    <property type="entry name" value="GPCR_Rhodpsn"/>
</dbReference>
<dbReference type="GO" id="GO:0004930">
    <property type="term" value="F:G protein-coupled receptor activity"/>
    <property type="evidence" value="ECO:0007669"/>
    <property type="project" value="UniProtKB-KW"/>
</dbReference>
<evidence type="ECO:0000256" key="4">
    <source>
        <dbReference type="ARBA" id="ARBA00022725"/>
    </source>
</evidence>
<feature type="transmembrane region" description="Helical" evidence="11">
    <location>
        <begin position="60"/>
        <end position="79"/>
    </location>
</feature>
<feature type="transmembrane region" description="Helical" evidence="11">
    <location>
        <begin position="234"/>
        <end position="255"/>
    </location>
</feature>
<feature type="transmembrane region" description="Helical" evidence="11">
    <location>
        <begin position="267"/>
        <end position="286"/>
    </location>
</feature>
<evidence type="ECO:0000259" key="12">
    <source>
        <dbReference type="PROSITE" id="PS50262"/>
    </source>
</evidence>
<dbReference type="InterPro" id="IPR050427">
    <property type="entry name" value="Olfactory_Receptors"/>
</dbReference>
<feature type="transmembrane region" description="Helical" evidence="11">
    <location>
        <begin position="26"/>
        <end position="48"/>
    </location>
</feature>
<evidence type="ECO:0000256" key="10">
    <source>
        <dbReference type="RuleBase" id="RU000688"/>
    </source>
</evidence>
<organism evidence="13 14">
    <name type="scientific">Loxodonta africana</name>
    <name type="common">African elephant</name>
    <dbReference type="NCBI Taxonomy" id="9785"/>
    <lineage>
        <taxon>Eukaryota</taxon>
        <taxon>Metazoa</taxon>
        <taxon>Chordata</taxon>
        <taxon>Craniata</taxon>
        <taxon>Vertebrata</taxon>
        <taxon>Euteleostomi</taxon>
        <taxon>Mammalia</taxon>
        <taxon>Eutheria</taxon>
        <taxon>Afrotheria</taxon>
        <taxon>Proboscidea</taxon>
        <taxon>Elephantidae</taxon>
        <taxon>Loxodonta</taxon>
    </lineage>
</organism>
<dbReference type="GeneTree" id="ENSGT00940000161452"/>
<evidence type="ECO:0000256" key="2">
    <source>
        <dbReference type="ARBA" id="ARBA00022606"/>
    </source>
</evidence>
<dbReference type="FunFam" id="1.20.1070.10:FF:000007">
    <property type="entry name" value="Olfactory receptor"/>
    <property type="match status" value="1"/>
</dbReference>
<dbReference type="InterPro" id="IPR017452">
    <property type="entry name" value="GPCR_Rhodpsn_7TM"/>
</dbReference>
<keyword evidence="5 11" id="KW-1133">Transmembrane helix</keyword>
<evidence type="ECO:0000313" key="13">
    <source>
        <dbReference type="Ensembl" id="ENSLAFP00000014909.2"/>
    </source>
</evidence>
<keyword evidence="9 10" id="KW-0807">Transducer</keyword>
<protein>
    <recommendedName>
        <fullName evidence="11">Olfactory receptor</fullName>
    </recommendedName>
</protein>
<name>G3TJJ7_LOXAF</name>
<dbReference type="GO" id="GO:0004984">
    <property type="term" value="F:olfactory receptor activity"/>
    <property type="evidence" value="ECO:0007669"/>
    <property type="project" value="InterPro"/>
</dbReference>
<dbReference type="PRINTS" id="PR00237">
    <property type="entry name" value="GPCRRHODOPSN"/>
</dbReference>
<dbReference type="InParanoid" id="G3TJJ7"/>
<evidence type="ECO:0000256" key="11">
    <source>
        <dbReference type="RuleBase" id="RU363047"/>
    </source>
</evidence>
<keyword evidence="7 11" id="KW-0472">Membrane</keyword>
<evidence type="ECO:0000256" key="9">
    <source>
        <dbReference type="ARBA" id="ARBA00023224"/>
    </source>
</evidence>
<dbReference type="InterPro" id="IPR000725">
    <property type="entry name" value="Olfact_rcpt"/>
</dbReference>
<sequence>TDMAMNNSVTEFILFGLTQDAEQQKAISGIFSILYLLTLLGNFLIVVSTFWTSHTLGSPMYFFLFYLSFADANYAPRLIVDALFQEKTISYHECMTQVFAVHFFGCMEIFVLILMAFDRYVAICKPLRYTTIMSRGVCGMLVILAWVGSCIHSSAQIFLALKLPFCGPNVIDHYFCDLQPLLKLACMDTYVINLLVVSNSGAICVVSFMLLLISYVVILYSLRNHSAEGRQKALSTCTSHFIVVVIFFGPCIFIYTRPPTTFPVDKMVAVFYTIGTPFLNPLIYTLRNAEVKNAMKKQIMTSVDKYGVFNLHFLNILVFGQE</sequence>
<dbReference type="PROSITE" id="PS00237">
    <property type="entry name" value="G_PROTEIN_RECEP_F1_1"/>
    <property type="match status" value="1"/>
</dbReference>
<reference evidence="13 14" key="1">
    <citation type="submission" date="2009-06" db="EMBL/GenBank/DDBJ databases">
        <title>The Genome Sequence of Loxodonta africana (African elephant).</title>
        <authorList>
            <person name="Di Palma F."/>
            <person name="Heiman D."/>
            <person name="Young S."/>
            <person name="Johnson J."/>
            <person name="Lander E.S."/>
            <person name="Lindblad-Toh K."/>
        </authorList>
    </citation>
    <scope>NUCLEOTIDE SEQUENCE [LARGE SCALE GENOMIC DNA]</scope>
    <source>
        <strain evidence="13 14">Isolate ISIS603380</strain>
    </source>
</reference>
<keyword evidence="14" id="KW-1185">Reference proteome</keyword>
<dbReference type="CDD" id="cd15939">
    <property type="entry name" value="7tmA_OR4A-like"/>
    <property type="match status" value="1"/>
</dbReference>
<dbReference type="GO" id="GO:0005886">
    <property type="term" value="C:plasma membrane"/>
    <property type="evidence" value="ECO:0007669"/>
    <property type="project" value="UniProtKB-SubCell"/>
</dbReference>
<dbReference type="OMA" id="SXILLIS"/>
<evidence type="ECO:0000256" key="3">
    <source>
        <dbReference type="ARBA" id="ARBA00022692"/>
    </source>
</evidence>
<dbReference type="PROSITE" id="PS50262">
    <property type="entry name" value="G_PROTEIN_RECEP_F1_2"/>
    <property type="match status" value="1"/>
</dbReference>
<feature type="transmembrane region" description="Helical" evidence="11">
    <location>
        <begin position="99"/>
        <end position="117"/>
    </location>
</feature>